<keyword evidence="2" id="KW-1185">Reference proteome</keyword>
<evidence type="ECO:0000313" key="2">
    <source>
        <dbReference type="Proteomes" id="UP000280834"/>
    </source>
</evidence>
<dbReference type="EMBL" id="UZAG01003351">
    <property type="protein sequence ID" value="VDO15212.1"/>
    <property type="molecule type" value="Genomic_DNA"/>
</dbReference>
<proteinExistence type="predicted"/>
<name>A0A0R3QDB2_9BILA</name>
<dbReference type="WBParaSite" id="BTMF_0000434801-mRNA-1">
    <property type="protein sequence ID" value="BTMF_0000434801-mRNA-1"/>
    <property type="gene ID" value="BTMF_0000434801"/>
</dbReference>
<gene>
    <name evidence="1" type="ORF">BTMF_LOCUS3643</name>
</gene>
<protein>
    <submittedName>
        <fullName evidence="1 3">Uncharacterized protein</fullName>
    </submittedName>
</protein>
<evidence type="ECO:0000313" key="3">
    <source>
        <dbReference type="WBParaSite" id="BTMF_0000434801-mRNA-1"/>
    </source>
</evidence>
<dbReference type="Proteomes" id="UP000280834">
    <property type="component" value="Unassembled WGS sequence"/>
</dbReference>
<sequence length="38" mass="4425">MLLLLVLLPRKKRKGRSGQVRSGQIVSSKCRLIRWANY</sequence>
<accession>A0A0R3QDB2</accession>
<reference evidence="3" key="1">
    <citation type="submission" date="2017-02" db="UniProtKB">
        <authorList>
            <consortium name="WormBaseParasite"/>
        </authorList>
    </citation>
    <scope>IDENTIFICATION</scope>
</reference>
<evidence type="ECO:0000313" key="1">
    <source>
        <dbReference type="EMBL" id="VDO15212.1"/>
    </source>
</evidence>
<reference evidence="1 2" key="2">
    <citation type="submission" date="2018-11" db="EMBL/GenBank/DDBJ databases">
        <authorList>
            <consortium name="Pathogen Informatics"/>
        </authorList>
    </citation>
    <scope>NUCLEOTIDE SEQUENCE [LARGE SCALE GENOMIC DNA]</scope>
</reference>
<dbReference type="AlphaFoldDB" id="A0A0R3QDB2"/>
<organism evidence="3">
    <name type="scientific">Brugia timori</name>
    <dbReference type="NCBI Taxonomy" id="42155"/>
    <lineage>
        <taxon>Eukaryota</taxon>
        <taxon>Metazoa</taxon>
        <taxon>Ecdysozoa</taxon>
        <taxon>Nematoda</taxon>
        <taxon>Chromadorea</taxon>
        <taxon>Rhabditida</taxon>
        <taxon>Spirurina</taxon>
        <taxon>Spiruromorpha</taxon>
        <taxon>Filarioidea</taxon>
        <taxon>Onchocercidae</taxon>
        <taxon>Brugia</taxon>
    </lineage>
</organism>